<dbReference type="Gene3D" id="1.10.287.540">
    <property type="entry name" value="Helix hairpin bin"/>
    <property type="match status" value="1"/>
</dbReference>
<dbReference type="PANTHER" id="PTHR37300:SF1">
    <property type="entry name" value="UPF0291 PROTEIN YNZC"/>
    <property type="match status" value="1"/>
</dbReference>
<comment type="similarity">
    <text evidence="2">Belongs to the UPF0291 family.</text>
</comment>
<dbReference type="GO" id="GO:0005737">
    <property type="term" value="C:cytoplasm"/>
    <property type="evidence" value="ECO:0007669"/>
    <property type="project" value="UniProtKB-SubCell"/>
</dbReference>
<evidence type="ECO:0000256" key="2">
    <source>
        <dbReference type="HAMAP-Rule" id="MF_01103"/>
    </source>
</evidence>
<evidence type="ECO:0000256" key="1">
    <source>
        <dbReference type="ARBA" id="ARBA00022490"/>
    </source>
</evidence>
<dbReference type="RefSeq" id="WP_084233985.1">
    <property type="nucleotide sequence ID" value="NZ_FWXW01000003.1"/>
</dbReference>
<sequence length="68" mass="7834">MDQEKIARINTLAKKAKEPGGLTESEREEQQKLRQEYLASVRENLVSQLENTYIVDSQGTRKKLGQKE</sequence>
<dbReference type="STRING" id="1122930.SAMN02745168_1366"/>
<keyword evidence="1 2" id="KW-0963">Cytoplasm</keyword>
<evidence type="ECO:0000256" key="3">
    <source>
        <dbReference type="SAM" id="MobiDB-lite"/>
    </source>
</evidence>
<comment type="subcellular location">
    <subcellularLocation>
        <location evidence="2">Cytoplasm</location>
    </subcellularLocation>
</comment>
<evidence type="ECO:0000313" key="5">
    <source>
        <dbReference type="Proteomes" id="UP000192790"/>
    </source>
</evidence>
<dbReference type="Pfam" id="PF05979">
    <property type="entry name" value="DUF896"/>
    <property type="match status" value="1"/>
</dbReference>
<protein>
    <recommendedName>
        <fullName evidence="2">UPF0291 protein SAMN02745168_1366</fullName>
    </recommendedName>
</protein>
<dbReference type="InterPro" id="IPR009242">
    <property type="entry name" value="DUF896"/>
</dbReference>
<keyword evidence="5" id="KW-1185">Reference proteome</keyword>
<dbReference type="OrthoDB" id="390105at2"/>
<reference evidence="4 5" key="1">
    <citation type="submission" date="2017-04" db="EMBL/GenBank/DDBJ databases">
        <authorList>
            <person name="Afonso C.L."/>
            <person name="Miller P.J."/>
            <person name="Scott M.A."/>
            <person name="Spackman E."/>
            <person name="Goraichik I."/>
            <person name="Dimitrov K.M."/>
            <person name="Suarez D.L."/>
            <person name="Swayne D.E."/>
        </authorList>
    </citation>
    <scope>NUCLEOTIDE SEQUENCE [LARGE SCALE GENOMIC DNA]</scope>
    <source>
        <strain evidence="4 5">DSM 12816</strain>
    </source>
</reference>
<dbReference type="SUPFAM" id="SSF158221">
    <property type="entry name" value="YnzC-like"/>
    <property type="match status" value="1"/>
</dbReference>
<organism evidence="4 5">
    <name type="scientific">Papillibacter cinnamivorans DSM 12816</name>
    <dbReference type="NCBI Taxonomy" id="1122930"/>
    <lineage>
        <taxon>Bacteria</taxon>
        <taxon>Bacillati</taxon>
        <taxon>Bacillota</taxon>
        <taxon>Clostridia</taxon>
        <taxon>Eubacteriales</taxon>
        <taxon>Oscillospiraceae</taxon>
        <taxon>Papillibacter</taxon>
    </lineage>
</organism>
<dbReference type="AlphaFoldDB" id="A0A1W1ZZX2"/>
<feature type="region of interest" description="Disordered" evidence="3">
    <location>
        <begin position="1"/>
        <end position="31"/>
    </location>
</feature>
<dbReference type="HAMAP" id="MF_01103">
    <property type="entry name" value="UPF0291"/>
    <property type="match status" value="1"/>
</dbReference>
<proteinExistence type="inferred from homology"/>
<dbReference type="PANTHER" id="PTHR37300">
    <property type="entry name" value="UPF0291 PROTEIN CBO2609/CLC_2481"/>
    <property type="match status" value="1"/>
</dbReference>
<dbReference type="EMBL" id="FWXW01000003">
    <property type="protein sequence ID" value="SMC54029.1"/>
    <property type="molecule type" value="Genomic_DNA"/>
</dbReference>
<evidence type="ECO:0000313" key="4">
    <source>
        <dbReference type="EMBL" id="SMC54029.1"/>
    </source>
</evidence>
<dbReference type="Proteomes" id="UP000192790">
    <property type="component" value="Unassembled WGS sequence"/>
</dbReference>
<accession>A0A1W1ZZX2</accession>
<gene>
    <name evidence="4" type="ORF">SAMN02745168_1366</name>
</gene>
<name>A0A1W1ZZX2_9FIRM</name>